<dbReference type="FunFam" id="3.40.50.720:FF:000084">
    <property type="entry name" value="Short-chain dehydrogenase reductase"/>
    <property type="match status" value="1"/>
</dbReference>
<dbReference type="SUPFAM" id="SSF51735">
    <property type="entry name" value="NAD(P)-binding Rossmann-fold domains"/>
    <property type="match status" value="1"/>
</dbReference>
<dbReference type="PROSITE" id="PS00061">
    <property type="entry name" value="ADH_SHORT"/>
    <property type="match status" value="1"/>
</dbReference>
<keyword evidence="5" id="KW-1185">Reference proteome</keyword>
<dbReference type="InterPro" id="IPR002347">
    <property type="entry name" value="SDR_fam"/>
</dbReference>
<dbReference type="InterPro" id="IPR020904">
    <property type="entry name" value="Sc_DH/Rdtase_CS"/>
</dbReference>
<dbReference type="PANTHER" id="PTHR24321">
    <property type="entry name" value="DEHYDROGENASES, SHORT CHAIN"/>
    <property type="match status" value="1"/>
</dbReference>
<proteinExistence type="inferred from homology"/>
<dbReference type="Pfam" id="PF13561">
    <property type="entry name" value="adh_short_C2"/>
    <property type="match status" value="1"/>
</dbReference>
<comment type="catalytic activity">
    <reaction evidence="3">
        <text>2,5-dichlorocyclohexa-2,5-dien-1,4-diol + NAD(+) = 2,5-dichlorohydroquinone + NADH + H(+)</text>
        <dbReference type="Rhea" id="RHEA:15741"/>
        <dbReference type="ChEBI" id="CHEBI:15378"/>
        <dbReference type="ChEBI" id="CHEBI:27545"/>
        <dbReference type="ChEBI" id="CHEBI:28975"/>
        <dbReference type="ChEBI" id="CHEBI:57540"/>
        <dbReference type="ChEBI" id="CHEBI:57945"/>
    </reaction>
</comment>
<evidence type="ECO:0000256" key="3">
    <source>
        <dbReference type="ARBA" id="ARBA00051383"/>
    </source>
</evidence>
<evidence type="ECO:0000256" key="2">
    <source>
        <dbReference type="ARBA" id="ARBA00023002"/>
    </source>
</evidence>
<comment type="similarity">
    <text evidence="1">Belongs to the short-chain dehydrogenases/reductases (SDR) family.</text>
</comment>
<dbReference type="GO" id="GO:0016491">
    <property type="term" value="F:oxidoreductase activity"/>
    <property type="evidence" value="ECO:0007669"/>
    <property type="project" value="UniProtKB-KW"/>
</dbReference>
<dbReference type="Proteomes" id="UP000015525">
    <property type="component" value="Unassembled WGS sequence"/>
</dbReference>
<evidence type="ECO:0000313" key="5">
    <source>
        <dbReference type="Proteomes" id="UP000015525"/>
    </source>
</evidence>
<dbReference type="PRINTS" id="PR00081">
    <property type="entry name" value="GDHRDH"/>
</dbReference>
<reference evidence="4 5" key="1">
    <citation type="journal article" date="2013" name="Genome Announc.">
        <title>Draft Genome Sequence of Sphingobium quisquiliarum Strain P25T, a Novel Hexachlorocyclohexane (HCH)-Degrading Bacterium Isolated from an HCH Dumpsite.</title>
        <authorList>
            <person name="Kumar Singh A."/>
            <person name="Sangwan N."/>
            <person name="Sharma A."/>
            <person name="Gupta V."/>
            <person name="Khurana J.P."/>
            <person name="Lal R."/>
        </authorList>
    </citation>
    <scope>NUCLEOTIDE SEQUENCE [LARGE SCALE GENOMIC DNA]</scope>
    <source>
        <strain evidence="4 5">P25</strain>
    </source>
</reference>
<dbReference type="Gene3D" id="3.40.50.720">
    <property type="entry name" value="NAD(P)-binding Rossmann-like Domain"/>
    <property type="match status" value="1"/>
</dbReference>
<evidence type="ECO:0000313" key="4">
    <source>
        <dbReference type="EMBL" id="EQB08050.1"/>
    </source>
</evidence>
<dbReference type="AlphaFoldDB" id="T0I8P1"/>
<sequence length="270" mass="27786">MEGDQPRDPIMLDGKVAIVTGAAGGIGAATARLMARRGASVVIADIAGDAAQAAAQRIGEDGAAAIALPVDLADEASVVALIEETVSRFGRLDILHNNAAALTPELHAADLDIARMETWAWDRSFAVNCRGTMIAMRTALPHLVTSRGAIVNTVAAMALRGHALQAAYTASKAAVIQMTRSVAASHGRLGVRCNAVAPGLILTPVVRDHLPPEMLTMTLGETLNDRLGEPEDVAQIAAFLASDAAGHVNGQVVTVDGGYISHIPGVSGLS</sequence>
<organism evidence="4 5">
    <name type="scientific">Sphingobium quisquiliarum P25</name>
    <dbReference type="NCBI Taxonomy" id="1329909"/>
    <lineage>
        <taxon>Bacteria</taxon>
        <taxon>Pseudomonadati</taxon>
        <taxon>Pseudomonadota</taxon>
        <taxon>Alphaproteobacteria</taxon>
        <taxon>Sphingomonadales</taxon>
        <taxon>Sphingomonadaceae</taxon>
        <taxon>Sphingobium</taxon>
    </lineage>
</organism>
<keyword evidence="2" id="KW-0560">Oxidoreductase</keyword>
<name>T0I8P1_9SPHN</name>
<dbReference type="CDD" id="cd05233">
    <property type="entry name" value="SDR_c"/>
    <property type="match status" value="1"/>
</dbReference>
<dbReference type="EMBL" id="ATHO01000072">
    <property type="protein sequence ID" value="EQB08050.1"/>
    <property type="molecule type" value="Genomic_DNA"/>
</dbReference>
<accession>T0I8P1</accession>
<dbReference type="PATRIC" id="fig|1329909.3.peg.1736"/>
<gene>
    <name evidence="4" type="ORF">L288_08975</name>
</gene>
<evidence type="ECO:0000256" key="1">
    <source>
        <dbReference type="ARBA" id="ARBA00006484"/>
    </source>
</evidence>
<comment type="caution">
    <text evidence="4">The sequence shown here is derived from an EMBL/GenBank/DDBJ whole genome shotgun (WGS) entry which is preliminary data.</text>
</comment>
<dbReference type="PRINTS" id="PR00080">
    <property type="entry name" value="SDRFAMILY"/>
</dbReference>
<protein>
    <recommendedName>
        <fullName evidence="6">Short-chain dehydrogenase</fullName>
    </recommendedName>
</protein>
<dbReference type="InterPro" id="IPR036291">
    <property type="entry name" value="NAD(P)-bd_dom_sf"/>
</dbReference>
<dbReference type="PANTHER" id="PTHR24321:SF14">
    <property type="entry name" value="SHORT-CHAIN TYPE DEHYDROGENASE_REDUCTASE BLR2146-RELATED"/>
    <property type="match status" value="1"/>
</dbReference>
<evidence type="ECO:0008006" key="6">
    <source>
        <dbReference type="Google" id="ProtNLM"/>
    </source>
</evidence>
<dbReference type="RefSeq" id="WP_021238068.1">
    <property type="nucleotide sequence ID" value="NZ_ATHO01000072.1"/>
</dbReference>